<organism evidence="3 4">
    <name type="scientific">Streptomyces nodosus</name>
    <dbReference type="NCBI Taxonomy" id="40318"/>
    <lineage>
        <taxon>Bacteria</taxon>
        <taxon>Bacillati</taxon>
        <taxon>Actinomycetota</taxon>
        <taxon>Actinomycetes</taxon>
        <taxon>Kitasatosporales</taxon>
        <taxon>Streptomycetaceae</taxon>
        <taxon>Streptomyces</taxon>
    </lineage>
</organism>
<dbReference type="InterPro" id="IPR004360">
    <property type="entry name" value="Glyas_Fos-R_dOase_dom"/>
</dbReference>
<dbReference type="OrthoDB" id="424376at2"/>
<feature type="domain" description="VOC" evidence="2">
    <location>
        <begin position="165"/>
        <end position="301"/>
    </location>
</feature>
<dbReference type="Proteomes" id="UP000325763">
    <property type="component" value="Chromosome"/>
</dbReference>
<accession>A0A5P2WD85</accession>
<evidence type="ECO:0000313" key="3">
    <source>
        <dbReference type="EMBL" id="QEV42801.1"/>
    </source>
</evidence>
<name>A0A5P2WD85_9ACTN</name>
<reference evidence="3 4" key="1">
    <citation type="submission" date="2017-09" db="EMBL/GenBank/DDBJ databases">
        <title>Streptomyces genome completion.</title>
        <authorList>
            <person name="Lee N."/>
            <person name="Cho B.-K."/>
        </authorList>
    </citation>
    <scope>NUCLEOTIDE SEQUENCE [LARGE SCALE GENOMIC DNA]</scope>
    <source>
        <strain evidence="3 4">ATCC 14899</strain>
    </source>
</reference>
<dbReference type="InterPro" id="IPR029068">
    <property type="entry name" value="Glyas_Bleomycin-R_OHBP_Dase"/>
</dbReference>
<feature type="compositionally biased region" description="Basic and acidic residues" evidence="1">
    <location>
        <begin position="1"/>
        <end position="12"/>
    </location>
</feature>
<dbReference type="InterPro" id="IPR053844">
    <property type="entry name" value="AH_C"/>
</dbReference>
<gene>
    <name evidence="3" type="ORF">CP978_33475</name>
</gene>
<dbReference type="InterPro" id="IPR036568">
    <property type="entry name" value="GGCT-like_sf"/>
</dbReference>
<dbReference type="RefSeq" id="WP_063839101.1">
    <property type="nucleotide sequence ID" value="NZ_JBEZCO010000001.1"/>
</dbReference>
<dbReference type="Gene3D" id="3.10.180.10">
    <property type="entry name" value="2,3-Dihydroxybiphenyl 1,2-Dioxygenase, domain 1"/>
    <property type="match status" value="1"/>
</dbReference>
<dbReference type="InterPro" id="IPR037523">
    <property type="entry name" value="VOC_core"/>
</dbReference>
<evidence type="ECO:0000259" key="2">
    <source>
        <dbReference type="PROSITE" id="PS51819"/>
    </source>
</evidence>
<dbReference type="EMBL" id="CP023747">
    <property type="protein sequence ID" value="QEV42801.1"/>
    <property type="molecule type" value="Genomic_DNA"/>
</dbReference>
<dbReference type="SUPFAM" id="SSF110857">
    <property type="entry name" value="Gamma-glutamyl cyclotransferase-like"/>
    <property type="match status" value="1"/>
</dbReference>
<protein>
    <recommendedName>
        <fullName evidence="2">VOC domain-containing protein</fullName>
    </recommendedName>
</protein>
<dbReference type="Gene3D" id="3.10.490.10">
    <property type="entry name" value="Gamma-glutamyl cyclotransferase-like"/>
    <property type="match status" value="1"/>
</dbReference>
<dbReference type="KEGG" id="snq:CP978_33475"/>
<feature type="region of interest" description="Disordered" evidence="1">
    <location>
        <begin position="1"/>
        <end position="23"/>
    </location>
</feature>
<dbReference type="InterPro" id="IPR013024">
    <property type="entry name" value="GGCT-like"/>
</dbReference>
<sequence length="306" mass="32761">MPSDDLRKKNLVDTEPTTEATTAPTTDLFVNGTLMRGLALHPNLAGAEFLGEARTVPRYRLHSVGDVHPGMYRLTSEENGPHGVSVAGEVYRVPADVLRRVEAGEPPGLYRGPVELADGRTLDGILYPRELAEGRHLDISAYGGWRAYTAARPRPARAGTAGTWSWHHSGVVVPDLGAAVDFHRRVLGFEVAFEALGMTDLISGLLGIPGLGCDLVQCVSPVSGVRLELLSFRDVPAGTDPRLPVWPGVAHTAHLVDDLDAALDGLVGAGGELIGQVTEFSEGRAAYCWTPSRTVVELEEQPCPDH</sequence>
<evidence type="ECO:0000256" key="1">
    <source>
        <dbReference type="SAM" id="MobiDB-lite"/>
    </source>
</evidence>
<proteinExistence type="predicted"/>
<dbReference type="PROSITE" id="PS51819">
    <property type="entry name" value="VOC"/>
    <property type="match status" value="1"/>
</dbReference>
<dbReference type="Pfam" id="PF00903">
    <property type="entry name" value="Glyoxalase"/>
    <property type="match status" value="1"/>
</dbReference>
<dbReference type="SUPFAM" id="SSF54593">
    <property type="entry name" value="Glyoxalase/Bleomycin resistance protein/Dihydroxybiphenyl dioxygenase"/>
    <property type="match status" value="1"/>
</dbReference>
<dbReference type="AlphaFoldDB" id="A0A5P2WD85"/>
<feature type="compositionally biased region" description="Low complexity" evidence="1">
    <location>
        <begin position="14"/>
        <end position="23"/>
    </location>
</feature>
<dbReference type="CDD" id="cd06661">
    <property type="entry name" value="GGCT_like"/>
    <property type="match status" value="1"/>
</dbReference>
<dbReference type="Pfam" id="PF21986">
    <property type="entry name" value="AH_C"/>
    <property type="match status" value="1"/>
</dbReference>
<evidence type="ECO:0000313" key="4">
    <source>
        <dbReference type="Proteomes" id="UP000325763"/>
    </source>
</evidence>